<dbReference type="AlphaFoldDB" id="A0A0C3CTS9"/>
<sequence length="57" mass="7152">YLTGKAHEFYVREVSGNPYSWRLPEFFRELFNYCFPVDFRIKQRRKLLRCYQNNQKV</sequence>
<organism evidence="1 2">
    <name type="scientific">Scleroderma citrinum Foug A</name>
    <dbReference type="NCBI Taxonomy" id="1036808"/>
    <lineage>
        <taxon>Eukaryota</taxon>
        <taxon>Fungi</taxon>
        <taxon>Dikarya</taxon>
        <taxon>Basidiomycota</taxon>
        <taxon>Agaricomycotina</taxon>
        <taxon>Agaricomycetes</taxon>
        <taxon>Agaricomycetidae</taxon>
        <taxon>Boletales</taxon>
        <taxon>Sclerodermatineae</taxon>
        <taxon>Sclerodermataceae</taxon>
        <taxon>Scleroderma</taxon>
    </lineage>
</organism>
<accession>A0A0C3CTS9</accession>
<dbReference type="EMBL" id="KN822230">
    <property type="protein sequence ID" value="KIM51985.1"/>
    <property type="molecule type" value="Genomic_DNA"/>
</dbReference>
<dbReference type="InParanoid" id="A0A0C3CTS9"/>
<name>A0A0C3CTS9_9AGAM</name>
<proteinExistence type="predicted"/>
<evidence type="ECO:0000313" key="2">
    <source>
        <dbReference type="Proteomes" id="UP000053989"/>
    </source>
</evidence>
<keyword evidence="2" id="KW-1185">Reference proteome</keyword>
<protein>
    <submittedName>
        <fullName evidence="1">Uncharacterized protein</fullName>
    </submittedName>
</protein>
<reference evidence="2" key="2">
    <citation type="submission" date="2015-01" db="EMBL/GenBank/DDBJ databases">
        <title>Evolutionary Origins and Diversification of the Mycorrhizal Mutualists.</title>
        <authorList>
            <consortium name="DOE Joint Genome Institute"/>
            <consortium name="Mycorrhizal Genomics Consortium"/>
            <person name="Kohler A."/>
            <person name="Kuo A."/>
            <person name="Nagy L.G."/>
            <person name="Floudas D."/>
            <person name="Copeland A."/>
            <person name="Barry K.W."/>
            <person name="Cichocki N."/>
            <person name="Veneault-Fourrey C."/>
            <person name="LaButti K."/>
            <person name="Lindquist E.A."/>
            <person name="Lipzen A."/>
            <person name="Lundell T."/>
            <person name="Morin E."/>
            <person name="Murat C."/>
            <person name="Riley R."/>
            <person name="Ohm R."/>
            <person name="Sun H."/>
            <person name="Tunlid A."/>
            <person name="Henrissat B."/>
            <person name="Grigoriev I.V."/>
            <person name="Hibbett D.S."/>
            <person name="Martin F."/>
        </authorList>
    </citation>
    <scope>NUCLEOTIDE SEQUENCE [LARGE SCALE GENOMIC DNA]</scope>
    <source>
        <strain evidence="2">Foug A</strain>
    </source>
</reference>
<dbReference type="HOGENOM" id="CLU_3002241_0_0_1"/>
<dbReference type="STRING" id="1036808.A0A0C3CTS9"/>
<dbReference type="OrthoDB" id="3205788at2759"/>
<feature type="non-terminal residue" evidence="1">
    <location>
        <position position="1"/>
    </location>
</feature>
<dbReference type="Proteomes" id="UP000053989">
    <property type="component" value="Unassembled WGS sequence"/>
</dbReference>
<gene>
    <name evidence="1" type="ORF">SCLCIDRAFT_142141</name>
</gene>
<evidence type="ECO:0000313" key="1">
    <source>
        <dbReference type="EMBL" id="KIM51985.1"/>
    </source>
</evidence>
<reference evidence="1 2" key="1">
    <citation type="submission" date="2014-04" db="EMBL/GenBank/DDBJ databases">
        <authorList>
            <consortium name="DOE Joint Genome Institute"/>
            <person name="Kuo A."/>
            <person name="Kohler A."/>
            <person name="Nagy L.G."/>
            <person name="Floudas D."/>
            <person name="Copeland A."/>
            <person name="Barry K.W."/>
            <person name="Cichocki N."/>
            <person name="Veneault-Fourrey C."/>
            <person name="LaButti K."/>
            <person name="Lindquist E.A."/>
            <person name="Lipzen A."/>
            <person name="Lundell T."/>
            <person name="Morin E."/>
            <person name="Murat C."/>
            <person name="Sun H."/>
            <person name="Tunlid A."/>
            <person name="Henrissat B."/>
            <person name="Grigoriev I.V."/>
            <person name="Hibbett D.S."/>
            <person name="Martin F."/>
            <person name="Nordberg H.P."/>
            <person name="Cantor M.N."/>
            <person name="Hua S.X."/>
        </authorList>
    </citation>
    <scope>NUCLEOTIDE SEQUENCE [LARGE SCALE GENOMIC DNA]</scope>
    <source>
        <strain evidence="1 2">Foug A</strain>
    </source>
</reference>